<organism evidence="1 2">
    <name type="scientific">Lentzea aerocolonigenes</name>
    <name type="common">Lechevalieria aerocolonigenes</name>
    <name type="synonym">Saccharothrix aerocolonigenes</name>
    <dbReference type="NCBI Taxonomy" id="68170"/>
    <lineage>
        <taxon>Bacteria</taxon>
        <taxon>Bacillati</taxon>
        <taxon>Actinomycetota</taxon>
        <taxon>Actinomycetes</taxon>
        <taxon>Pseudonocardiales</taxon>
        <taxon>Pseudonocardiaceae</taxon>
        <taxon>Lentzea</taxon>
    </lineage>
</organism>
<sequence>MSNDFVLDIDHESAGLLAGTLLAGDSCAVPVRHQNVRLLLCALPGEDGMRLFLRRNTPS</sequence>
<dbReference type="AlphaFoldDB" id="A0A0F0H5L2"/>
<dbReference type="STRING" id="68170.GCA_000974445_08148"/>
<dbReference type="PATRIC" id="fig|68170.10.peg.9553"/>
<evidence type="ECO:0000313" key="2">
    <source>
        <dbReference type="Proteomes" id="UP000033393"/>
    </source>
</evidence>
<name>A0A0F0H5L2_LENAE</name>
<accession>A0A0F0H5L2</accession>
<dbReference type="eggNOG" id="ENOG50323VZ">
    <property type="taxonomic scope" value="Bacteria"/>
</dbReference>
<keyword evidence="2" id="KW-1185">Reference proteome</keyword>
<dbReference type="EMBL" id="JYJG01000049">
    <property type="protein sequence ID" value="KJK50810.1"/>
    <property type="molecule type" value="Genomic_DNA"/>
</dbReference>
<dbReference type="RefSeq" id="WP_045310960.1">
    <property type="nucleotide sequence ID" value="NZ_JYJG01000049.1"/>
</dbReference>
<comment type="caution">
    <text evidence="1">The sequence shown here is derived from an EMBL/GenBank/DDBJ whole genome shotgun (WGS) entry which is preliminary data.</text>
</comment>
<proteinExistence type="predicted"/>
<dbReference type="OrthoDB" id="3697283at2"/>
<dbReference type="Proteomes" id="UP000033393">
    <property type="component" value="Unassembled WGS sequence"/>
</dbReference>
<gene>
    <name evidence="1" type="ORF">UK23_09070</name>
</gene>
<evidence type="ECO:0000313" key="1">
    <source>
        <dbReference type="EMBL" id="KJK50810.1"/>
    </source>
</evidence>
<reference evidence="1 2" key="1">
    <citation type="submission" date="2015-02" db="EMBL/GenBank/DDBJ databases">
        <authorList>
            <person name="Ju K.-S."/>
            <person name="Doroghazi J.R."/>
            <person name="Metcalf W."/>
        </authorList>
    </citation>
    <scope>NUCLEOTIDE SEQUENCE [LARGE SCALE GENOMIC DNA]</scope>
    <source>
        <strain evidence="1 2">NRRL B-16140</strain>
    </source>
</reference>
<protein>
    <submittedName>
        <fullName evidence="1">Uncharacterized protein</fullName>
    </submittedName>
</protein>